<dbReference type="STRING" id="28377.ENSACAP00000006211"/>
<dbReference type="InParanoid" id="G1KFA6"/>
<dbReference type="AlphaFoldDB" id="G1KFA6"/>
<dbReference type="HOGENOM" id="CLU_099686_0_0_1"/>
<proteinExistence type="predicted"/>
<dbReference type="Proteomes" id="UP000001646">
    <property type="component" value="Chromosome 5"/>
</dbReference>
<evidence type="ECO:0000256" key="1">
    <source>
        <dbReference type="SAM" id="MobiDB-lite"/>
    </source>
</evidence>
<evidence type="ECO:0000313" key="4">
    <source>
        <dbReference type="Proteomes" id="UP000001646"/>
    </source>
</evidence>
<accession>G1KFA6</accession>
<evidence type="ECO:0008006" key="5">
    <source>
        <dbReference type="Google" id="ProtNLM"/>
    </source>
</evidence>
<keyword evidence="2" id="KW-0732">Signal</keyword>
<dbReference type="GeneTree" id="ENSGT00940000167403"/>
<reference evidence="3" key="3">
    <citation type="submission" date="2025-09" db="UniProtKB">
        <authorList>
            <consortium name="Ensembl"/>
        </authorList>
    </citation>
    <scope>IDENTIFICATION</scope>
</reference>
<sequence>MMLLPLLPRCWHLAAGIPARNWLLTGGGGFAGQEAWSGTCQLLPRLLWTSPGSRSPDPSQPTEPRPETKETLKEWALAVCPFGSLKAHLPCHVTLCPLDPHKHPNGDRIFVTAKAASTKTCHPRSGLDSLKVKYDEGLKEVSIISSDVDGAASVDVRMPVKFGDTTLQTKTGNITVDSADGSLKASTIQGEIDVYVVSRLGDVELKSENGAVSVKVPATLNADLHLSGSKVEVSPEIHWQDIQKVSREGRIIVTGEGFSCVVFFLSINKFL</sequence>
<feature type="region of interest" description="Disordered" evidence="1">
    <location>
        <begin position="50"/>
        <end position="70"/>
    </location>
</feature>
<protein>
    <recommendedName>
        <fullName evidence="5">Adhesin domain-containing protein</fullName>
    </recommendedName>
</protein>
<dbReference type="PANTHER" id="PTHR34094">
    <property type="match status" value="1"/>
</dbReference>
<dbReference type="Ensembl" id="ENSACAT00000006349.3">
    <property type="protein sequence ID" value="ENSACAP00000006211.3"/>
    <property type="gene ID" value="ENSACAG00000006358.4"/>
</dbReference>
<evidence type="ECO:0000313" key="3">
    <source>
        <dbReference type="Ensembl" id="ENSACAP00000006211.3"/>
    </source>
</evidence>
<dbReference type="Bgee" id="ENSACAG00000006358">
    <property type="expression patterns" value="Expressed in skeletal muscle tissue and 13 other cell types or tissues"/>
</dbReference>
<keyword evidence="4" id="KW-1185">Reference proteome</keyword>
<evidence type="ECO:0000256" key="2">
    <source>
        <dbReference type="SAM" id="SignalP"/>
    </source>
</evidence>
<dbReference type="eggNOG" id="ENOG502QQG7">
    <property type="taxonomic scope" value="Eukaryota"/>
</dbReference>
<name>G1KFA6_ANOCA</name>
<feature type="chain" id="PRO_5033014658" description="Adhesin domain-containing protein" evidence="2">
    <location>
        <begin position="17"/>
        <end position="271"/>
    </location>
</feature>
<reference evidence="3" key="2">
    <citation type="submission" date="2025-08" db="UniProtKB">
        <authorList>
            <consortium name="Ensembl"/>
        </authorList>
    </citation>
    <scope>IDENTIFICATION</scope>
</reference>
<reference evidence="3 4" key="1">
    <citation type="submission" date="2009-12" db="EMBL/GenBank/DDBJ databases">
        <title>The Genome Sequence of Anolis carolinensis (Green Anole Lizard).</title>
        <authorList>
            <consortium name="The Genome Sequencing Platform"/>
            <person name="Di Palma F."/>
            <person name="Alfoldi J."/>
            <person name="Heiman D."/>
            <person name="Young S."/>
            <person name="Grabherr M."/>
            <person name="Johnson J."/>
            <person name="Lander E.S."/>
            <person name="Lindblad-Toh K."/>
        </authorList>
    </citation>
    <scope>NUCLEOTIDE SEQUENCE [LARGE SCALE GENOMIC DNA]</scope>
    <source>
        <strain evidence="3 4">JBL SC #1</strain>
    </source>
</reference>
<organism evidence="3 4">
    <name type="scientific">Anolis carolinensis</name>
    <name type="common">Green anole</name>
    <name type="synonym">American chameleon</name>
    <dbReference type="NCBI Taxonomy" id="28377"/>
    <lineage>
        <taxon>Eukaryota</taxon>
        <taxon>Metazoa</taxon>
        <taxon>Chordata</taxon>
        <taxon>Craniata</taxon>
        <taxon>Vertebrata</taxon>
        <taxon>Euteleostomi</taxon>
        <taxon>Lepidosauria</taxon>
        <taxon>Squamata</taxon>
        <taxon>Bifurcata</taxon>
        <taxon>Unidentata</taxon>
        <taxon>Episquamata</taxon>
        <taxon>Toxicofera</taxon>
        <taxon>Iguania</taxon>
        <taxon>Dactyloidae</taxon>
        <taxon>Anolis</taxon>
    </lineage>
</organism>
<feature type="signal peptide" evidence="2">
    <location>
        <begin position="1"/>
        <end position="16"/>
    </location>
</feature>
<dbReference type="PANTHER" id="PTHR34094:SF1">
    <property type="entry name" value="PROTEIN FAM185A"/>
    <property type="match status" value="1"/>
</dbReference>